<dbReference type="SUPFAM" id="SSF46894">
    <property type="entry name" value="C-terminal effector domain of the bipartite response regulators"/>
    <property type="match status" value="1"/>
</dbReference>
<proteinExistence type="predicted"/>
<dbReference type="CDD" id="cd06170">
    <property type="entry name" value="LuxR_C_like"/>
    <property type="match status" value="1"/>
</dbReference>
<dbReference type="EMBL" id="VSSQ01009095">
    <property type="protein sequence ID" value="MPM40692.1"/>
    <property type="molecule type" value="Genomic_DNA"/>
</dbReference>
<dbReference type="AlphaFoldDB" id="A0A644ZII0"/>
<dbReference type="Gene3D" id="1.10.10.10">
    <property type="entry name" value="Winged helix-like DNA-binding domain superfamily/Winged helix DNA-binding domain"/>
    <property type="match status" value="1"/>
</dbReference>
<gene>
    <name evidence="5" type="primary">csgD</name>
    <name evidence="5" type="ORF">SDC9_87338</name>
</gene>
<accession>A0A644ZII0</accession>
<dbReference type="SMART" id="SM00421">
    <property type="entry name" value="HTH_LUXR"/>
    <property type="match status" value="1"/>
</dbReference>
<sequence length="137" mass="15082">MESGAAILETALADAEEDYLVLPFAENAPHIMGMLKMIVPKNPGNGFFNRVLTLCREYEGSAFGHSFPAAALSQREMDILSLSAQGLSRKELAARLYISEETAKTHFRNIYQKLGVNSKMAAIKLARDRGYLSLAET</sequence>
<keyword evidence="3" id="KW-0804">Transcription</keyword>
<dbReference type="PROSITE" id="PS50043">
    <property type="entry name" value="HTH_LUXR_2"/>
    <property type="match status" value="1"/>
</dbReference>
<dbReference type="PANTHER" id="PTHR44688">
    <property type="entry name" value="DNA-BINDING TRANSCRIPTIONAL ACTIVATOR DEVR_DOSR"/>
    <property type="match status" value="1"/>
</dbReference>
<evidence type="ECO:0000259" key="4">
    <source>
        <dbReference type="PROSITE" id="PS50043"/>
    </source>
</evidence>
<dbReference type="GO" id="GO:0003677">
    <property type="term" value="F:DNA binding"/>
    <property type="evidence" value="ECO:0007669"/>
    <property type="project" value="UniProtKB-KW"/>
</dbReference>
<keyword evidence="1" id="KW-0805">Transcription regulation</keyword>
<dbReference type="PANTHER" id="PTHR44688:SF16">
    <property type="entry name" value="DNA-BINDING TRANSCRIPTIONAL ACTIVATOR DEVR_DOSR"/>
    <property type="match status" value="1"/>
</dbReference>
<dbReference type="InterPro" id="IPR000792">
    <property type="entry name" value="Tscrpt_reg_LuxR_C"/>
</dbReference>
<evidence type="ECO:0000256" key="1">
    <source>
        <dbReference type="ARBA" id="ARBA00023015"/>
    </source>
</evidence>
<dbReference type="PRINTS" id="PR00038">
    <property type="entry name" value="HTHLUXR"/>
</dbReference>
<keyword evidence="2" id="KW-0238">DNA-binding</keyword>
<evidence type="ECO:0000256" key="2">
    <source>
        <dbReference type="ARBA" id="ARBA00023125"/>
    </source>
</evidence>
<dbReference type="InterPro" id="IPR036388">
    <property type="entry name" value="WH-like_DNA-bd_sf"/>
</dbReference>
<evidence type="ECO:0000256" key="3">
    <source>
        <dbReference type="ARBA" id="ARBA00023163"/>
    </source>
</evidence>
<protein>
    <submittedName>
        <fullName evidence="5">CsgBAC operon transcriptional regulatory protein</fullName>
    </submittedName>
</protein>
<comment type="caution">
    <text evidence="5">The sequence shown here is derived from an EMBL/GenBank/DDBJ whole genome shotgun (WGS) entry which is preliminary data.</text>
</comment>
<dbReference type="GO" id="GO:0006355">
    <property type="term" value="P:regulation of DNA-templated transcription"/>
    <property type="evidence" value="ECO:0007669"/>
    <property type="project" value="InterPro"/>
</dbReference>
<reference evidence="5" key="1">
    <citation type="submission" date="2019-08" db="EMBL/GenBank/DDBJ databases">
        <authorList>
            <person name="Kucharzyk K."/>
            <person name="Murdoch R.W."/>
            <person name="Higgins S."/>
            <person name="Loffler F."/>
        </authorList>
    </citation>
    <scope>NUCLEOTIDE SEQUENCE</scope>
</reference>
<organism evidence="5">
    <name type="scientific">bioreactor metagenome</name>
    <dbReference type="NCBI Taxonomy" id="1076179"/>
    <lineage>
        <taxon>unclassified sequences</taxon>
        <taxon>metagenomes</taxon>
        <taxon>ecological metagenomes</taxon>
    </lineage>
</organism>
<evidence type="ECO:0000313" key="5">
    <source>
        <dbReference type="EMBL" id="MPM40692.1"/>
    </source>
</evidence>
<name>A0A644ZII0_9ZZZZ</name>
<dbReference type="InterPro" id="IPR016032">
    <property type="entry name" value="Sig_transdc_resp-reg_C-effctor"/>
</dbReference>
<dbReference type="Pfam" id="PF00196">
    <property type="entry name" value="GerE"/>
    <property type="match status" value="1"/>
</dbReference>
<feature type="domain" description="HTH luxR-type" evidence="4">
    <location>
        <begin position="65"/>
        <end position="130"/>
    </location>
</feature>